<evidence type="ECO:0000259" key="2">
    <source>
        <dbReference type="PROSITE" id="PS50878"/>
    </source>
</evidence>
<dbReference type="Pfam" id="PF00078">
    <property type="entry name" value="RVT_1"/>
    <property type="match status" value="1"/>
</dbReference>
<dbReference type="PROSITE" id="PS50878">
    <property type="entry name" value="RT_POL"/>
    <property type="match status" value="1"/>
</dbReference>
<evidence type="ECO:0000313" key="3">
    <source>
        <dbReference type="EMBL" id="KAK2548163.1"/>
    </source>
</evidence>
<dbReference type="AlphaFoldDB" id="A0AAD9USD5"/>
<dbReference type="InterPro" id="IPR043502">
    <property type="entry name" value="DNA/RNA_pol_sf"/>
</dbReference>
<keyword evidence="3" id="KW-0808">Transferase</keyword>
<evidence type="ECO:0000256" key="1">
    <source>
        <dbReference type="SAM" id="Phobius"/>
    </source>
</evidence>
<accession>A0AAD9USD5</accession>
<dbReference type="PANTHER" id="PTHR33332">
    <property type="entry name" value="REVERSE TRANSCRIPTASE DOMAIN-CONTAINING PROTEIN"/>
    <property type="match status" value="1"/>
</dbReference>
<feature type="domain" description="Reverse transcriptase" evidence="2">
    <location>
        <begin position="1"/>
        <end position="135"/>
    </location>
</feature>
<feature type="transmembrane region" description="Helical" evidence="1">
    <location>
        <begin position="185"/>
        <end position="206"/>
    </location>
</feature>
<keyword evidence="1" id="KW-0472">Membrane</keyword>
<comment type="caution">
    <text evidence="3">The sequence shown here is derived from an EMBL/GenBank/DDBJ whole genome shotgun (WGS) entry which is preliminary data.</text>
</comment>
<protein>
    <submittedName>
        <fullName evidence="3">RNA-directed DNA polymerase from transposon X-element</fullName>
    </submittedName>
</protein>
<keyword evidence="1" id="KW-1133">Transmembrane helix</keyword>
<keyword evidence="4" id="KW-1185">Reference proteome</keyword>
<dbReference type="InterPro" id="IPR000477">
    <property type="entry name" value="RT_dom"/>
</dbReference>
<organism evidence="3 4">
    <name type="scientific">Acropora cervicornis</name>
    <name type="common">Staghorn coral</name>
    <dbReference type="NCBI Taxonomy" id="6130"/>
    <lineage>
        <taxon>Eukaryota</taxon>
        <taxon>Metazoa</taxon>
        <taxon>Cnidaria</taxon>
        <taxon>Anthozoa</taxon>
        <taxon>Hexacorallia</taxon>
        <taxon>Scleractinia</taxon>
        <taxon>Astrocoeniina</taxon>
        <taxon>Acroporidae</taxon>
        <taxon>Acropora</taxon>
    </lineage>
</organism>
<gene>
    <name evidence="3" type="ORF">P5673_031690</name>
</gene>
<keyword evidence="3" id="KW-0548">Nucleotidyltransferase</keyword>
<dbReference type="EMBL" id="JARQWQ010000154">
    <property type="protein sequence ID" value="KAK2548163.1"/>
    <property type="molecule type" value="Genomic_DNA"/>
</dbReference>
<sequence>MESFPTKRVQTVICEGATSPPSPVTSGVPQGSVLGPLLFLTYINDLPNGLTSTAKLFADDTLLYGVVVDDSDCDNLQDDLNKLEIWQHEWQMQLNSSKCNIICISNKRRPPQRTYFFCGSKLEQVDSASYLGITVNNKRNWSEHMSSISSKASRSLGLIKRNLWNCPRKVRETAYTSIVRPKLEYASVIVIVILVMTQIATISKTISTN</sequence>
<reference evidence="3" key="2">
    <citation type="journal article" date="2023" name="Science">
        <title>Genomic signatures of disease resistance in endangered staghorn corals.</title>
        <authorList>
            <person name="Vollmer S.V."/>
            <person name="Selwyn J.D."/>
            <person name="Despard B.A."/>
            <person name="Roesel C.L."/>
        </authorList>
    </citation>
    <scope>NUCLEOTIDE SEQUENCE</scope>
    <source>
        <strain evidence="3">K2</strain>
    </source>
</reference>
<evidence type="ECO:0000313" key="4">
    <source>
        <dbReference type="Proteomes" id="UP001249851"/>
    </source>
</evidence>
<keyword evidence="3" id="KW-0695">RNA-directed DNA polymerase</keyword>
<dbReference type="SUPFAM" id="SSF56672">
    <property type="entry name" value="DNA/RNA polymerases"/>
    <property type="match status" value="1"/>
</dbReference>
<dbReference type="GO" id="GO:0003964">
    <property type="term" value="F:RNA-directed DNA polymerase activity"/>
    <property type="evidence" value="ECO:0007669"/>
    <property type="project" value="UniProtKB-KW"/>
</dbReference>
<proteinExistence type="predicted"/>
<keyword evidence="1" id="KW-0812">Transmembrane</keyword>
<name>A0AAD9USD5_ACRCE</name>
<reference evidence="3" key="1">
    <citation type="journal article" date="2023" name="G3 (Bethesda)">
        <title>Whole genome assembly and annotation of the endangered Caribbean coral Acropora cervicornis.</title>
        <authorList>
            <person name="Selwyn J.D."/>
            <person name="Vollmer S.V."/>
        </authorList>
    </citation>
    <scope>NUCLEOTIDE SEQUENCE</scope>
    <source>
        <strain evidence="3">K2</strain>
    </source>
</reference>
<dbReference type="Proteomes" id="UP001249851">
    <property type="component" value="Unassembled WGS sequence"/>
</dbReference>